<protein>
    <submittedName>
        <fullName evidence="1">Uncharacterized protein</fullName>
    </submittedName>
</protein>
<dbReference type="EMBL" id="LR031879">
    <property type="protein sequence ID" value="VDD56945.1"/>
    <property type="molecule type" value="Genomic_DNA"/>
</dbReference>
<evidence type="ECO:0000313" key="1">
    <source>
        <dbReference type="EMBL" id="VDD56945.1"/>
    </source>
</evidence>
<name>A0A3P6GJB6_BRAOL</name>
<accession>A0A3P6GJB6</accession>
<reference evidence="1" key="1">
    <citation type="submission" date="2018-11" db="EMBL/GenBank/DDBJ databases">
        <authorList>
            <consortium name="Genoscope - CEA"/>
            <person name="William W."/>
        </authorList>
    </citation>
    <scope>NUCLEOTIDE SEQUENCE</scope>
</reference>
<sequence>MKSEAIQPPPLDLPERIFSLPVKKLWGFACGIRQILNSQLSAERLWLSSRP</sequence>
<organism evidence="1">
    <name type="scientific">Brassica oleracea</name>
    <name type="common">Wild cabbage</name>
    <dbReference type="NCBI Taxonomy" id="3712"/>
    <lineage>
        <taxon>Eukaryota</taxon>
        <taxon>Viridiplantae</taxon>
        <taxon>Streptophyta</taxon>
        <taxon>Embryophyta</taxon>
        <taxon>Tracheophyta</taxon>
        <taxon>Spermatophyta</taxon>
        <taxon>Magnoliopsida</taxon>
        <taxon>eudicotyledons</taxon>
        <taxon>Gunneridae</taxon>
        <taxon>Pentapetalae</taxon>
        <taxon>rosids</taxon>
        <taxon>malvids</taxon>
        <taxon>Brassicales</taxon>
        <taxon>Brassicaceae</taxon>
        <taxon>Brassiceae</taxon>
        <taxon>Brassica</taxon>
    </lineage>
</organism>
<dbReference type="AlphaFoldDB" id="A0A3P6GJB6"/>
<proteinExistence type="predicted"/>
<gene>
    <name evidence="1" type="ORF">BOLC8T50174H</name>
</gene>